<dbReference type="EMBL" id="JAUIZM010000006">
    <property type="protein sequence ID" value="KAK1378152.1"/>
    <property type="molecule type" value="Genomic_DNA"/>
</dbReference>
<reference evidence="2" key="1">
    <citation type="submission" date="2023-02" db="EMBL/GenBank/DDBJ databases">
        <title>Genome of toxic invasive species Heracleum sosnowskyi carries increased number of genes despite the absence of recent whole-genome duplications.</title>
        <authorList>
            <person name="Schelkunov M."/>
            <person name="Shtratnikova V."/>
            <person name="Makarenko M."/>
            <person name="Klepikova A."/>
            <person name="Omelchenko D."/>
            <person name="Novikova G."/>
            <person name="Obukhova E."/>
            <person name="Bogdanov V."/>
            <person name="Penin A."/>
            <person name="Logacheva M."/>
        </authorList>
    </citation>
    <scope>NUCLEOTIDE SEQUENCE</scope>
    <source>
        <strain evidence="2">Hsosn_3</strain>
        <tissue evidence="2">Leaf</tissue>
    </source>
</reference>
<protein>
    <submittedName>
        <fullName evidence="2">Inactive serine/threonine-protein kinase slob1</fullName>
    </submittedName>
</protein>
<dbReference type="PANTHER" id="PTHR33978">
    <property type="entry name" value="SERINE/THREONINE-KINASE"/>
    <property type="match status" value="1"/>
</dbReference>
<evidence type="ECO:0000313" key="3">
    <source>
        <dbReference type="Proteomes" id="UP001237642"/>
    </source>
</evidence>
<dbReference type="Proteomes" id="UP001237642">
    <property type="component" value="Unassembled WGS sequence"/>
</dbReference>
<keyword evidence="3" id="KW-1185">Reference proteome</keyword>
<proteinExistence type="predicted"/>
<organism evidence="2 3">
    <name type="scientific">Heracleum sosnowskyi</name>
    <dbReference type="NCBI Taxonomy" id="360622"/>
    <lineage>
        <taxon>Eukaryota</taxon>
        <taxon>Viridiplantae</taxon>
        <taxon>Streptophyta</taxon>
        <taxon>Embryophyta</taxon>
        <taxon>Tracheophyta</taxon>
        <taxon>Spermatophyta</taxon>
        <taxon>Magnoliopsida</taxon>
        <taxon>eudicotyledons</taxon>
        <taxon>Gunneridae</taxon>
        <taxon>Pentapetalae</taxon>
        <taxon>asterids</taxon>
        <taxon>campanulids</taxon>
        <taxon>Apiales</taxon>
        <taxon>Apiaceae</taxon>
        <taxon>Apioideae</taxon>
        <taxon>apioid superclade</taxon>
        <taxon>Tordylieae</taxon>
        <taxon>Tordyliinae</taxon>
        <taxon>Heracleum</taxon>
    </lineage>
</organism>
<dbReference type="GO" id="GO:0016301">
    <property type="term" value="F:kinase activity"/>
    <property type="evidence" value="ECO:0007669"/>
    <property type="project" value="UniProtKB-KW"/>
</dbReference>
<evidence type="ECO:0000256" key="1">
    <source>
        <dbReference type="SAM" id="MobiDB-lite"/>
    </source>
</evidence>
<reference evidence="2" key="2">
    <citation type="submission" date="2023-05" db="EMBL/GenBank/DDBJ databases">
        <authorList>
            <person name="Schelkunov M.I."/>
        </authorList>
    </citation>
    <scope>NUCLEOTIDE SEQUENCE</scope>
    <source>
        <strain evidence="2">Hsosn_3</strain>
        <tissue evidence="2">Leaf</tissue>
    </source>
</reference>
<evidence type="ECO:0000313" key="2">
    <source>
        <dbReference type="EMBL" id="KAK1378152.1"/>
    </source>
</evidence>
<feature type="region of interest" description="Disordered" evidence="1">
    <location>
        <begin position="46"/>
        <end position="71"/>
    </location>
</feature>
<dbReference type="PANTHER" id="PTHR33978:SF4">
    <property type="entry name" value="SERINE_THREONINE-KINASE"/>
    <property type="match status" value="1"/>
</dbReference>
<keyword evidence="2" id="KW-0808">Transferase</keyword>
<sequence length="164" mass="18297">MEKVKGSQKATVWDCGSSLYDSFELKSFERQLDSAISSARSLSMPHLTDTRRFPPPVSQHHRTYDDPPQILSKKSSKISRSFNKLMRTLFRTKQSPSTLFRVQSQRGHDRVYDRYGALTTIPEVSENANAGDGFSPEMRSAASSLVERSASERFAATSVGISCA</sequence>
<gene>
    <name evidence="2" type="ORF">POM88_024896</name>
</gene>
<dbReference type="AlphaFoldDB" id="A0AAD8MMG7"/>
<accession>A0AAD8MMG7</accession>
<keyword evidence="2" id="KW-0418">Kinase</keyword>
<name>A0AAD8MMG7_9APIA</name>
<comment type="caution">
    <text evidence="2">The sequence shown here is derived from an EMBL/GenBank/DDBJ whole genome shotgun (WGS) entry which is preliminary data.</text>
</comment>